<evidence type="ECO:0000313" key="1">
    <source>
        <dbReference type="EMBL" id="SNT12105.1"/>
    </source>
</evidence>
<dbReference type="EMBL" id="FZOJ01000042">
    <property type="protein sequence ID" value="SNT12105.1"/>
    <property type="molecule type" value="Genomic_DNA"/>
</dbReference>
<keyword evidence="2" id="KW-1185">Reference proteome</keyword>
<dbReference type="AlphaFoldDB" id="A0A239K217"/>
<organism evidence="1 2">
    <name type="scientific">Anaerovirgula multivorans</name>
    <dbReference type="NCBI Taxonomy" id="312168"/>
    <lineage>
        <taxon>Bacteria</taxon>
        <taxon>Bacillati</taxon>
        <taxon>Bacillota</taxon>
        <taxon>Clostridia</taxon>
        <taxon>Peptostreptococcales</taxon>
        <taxon>Natronincolaceae</taxon>
        <taxon>Anaerovirgula</taxon>
    </lineage>
</organism>
<gene>
    <name evidence="1" type="ORF">SAMN05446037_10424</name>
</gene>
<dbReference type="Proteomes" id="UP000198304">
    <property type="component" value="Unassembled WGS sequence"/>
</dbReference>
<name>A0A239K217_9FIRM</name>
<accession>A0A239K217</accession>
<protein>
    <submittedName>
        <fullName evidence="1">Uncharacterized protein</fullName>
    </submittedName>
</protein>
<proteinExistence type="predicted"/>
<sequence>MTKKKSRRAGLLFFYLLTASTSIAIAVIKVDMASISFIMYFCRGFNGPHLLSSEDKIIIHYSIYKNNKKINHNVGISMK</sequence>
<reference evidence="1 2" key="1">
    <citation type="submission" date="2017-06" db="EMBL/GenBank/DDBJ databases">
        <authorList>
            <person name="Kim H.J."/>
            <person name="Triplett B.A."/>
        </authorList>
    </citation>
    <scope>NUCLEOTIDE SEQUENCE [LARGE SCALE GENOMIC DNA]</scope>
    <source>
        <strain evidence="1 2">SCA</strain>
    </source>
</reference>
<evidence type="ECO:0000313" key="2">
    <source>
        <dbReference type="Proteomes" id="UP000198304"/>
    </source>
</evidence>